<evidence type="ECO:0000313" key="2">
    <source>
        <dbReference type="Proteomes" id="UP000027073"/>
    </source>
</evidence>
<sequence>MERGNKVNESGCTGHCQGLQYTRVMDCVEAKRGVVNPCCGIAYAVMWGWTGRHRRRTVIVKPYAHGKSAVLTW</sequence>
<name>A0A067N4S4_PLEO1</name>
<gene>
    <name evidence="1" type="ORF">PLEOSDRAFT_1091116</name>
</gene>
<organism evidence="1 2">
    <name type="scientific">Pleurotus ostreatus (strain PC15)</name>
    <name type="common">Oyster mushroom</name>
    <dbReference type="NCBI Taxonomy" id="1137138"/>
    <lineage>
        <taxon>Eukaryota</taxon>
        <taxon>Fungi</taxon>
        <taxon>Dikarya</taxon>
        <taxon>Basidiomycota</taxon>
        <taxon>Agaricomycotina</taxon>
        <taxon>Agaricomycetes</taxon>
        <taxon>Agaricomycetidae</taxon>
        <taxon>Agaricales</taxon>
        <taxon>Pleurotineae</taxon>
        <taxon>Pleurotaceae</taxon>
        <taxon>Pleurotus</taxon>
    </lineage>
</organism>
<protein>
    <submittedName>
        <fullName evidence="1">Uncharacterized protein</fullName>
    </submittedName>
</protein>
<dbReference type="AlphaFoldDB" id="A0A067N4S4"/>
<dbReference type="VEuPathDB" id="FungiDB:PLEOSDRAFT_1091116"/>
<dbReference type="EMBL" id="KL198015">
    <property type="protein sequence ID" value="KDQ21970.1"/>
    <property type="molecule type" value="Genomic_DNA"/>
</dbReference>
<dbReference type="Proteomes" id="UP000027073">
    <property type="component" value="Unassembled WGS sequence"/>
</dbReference>
<evidence type="ECO:0000313" key="1">
    <source>
        <dbReference type="EMBL" id="KDQ21970.1"/>
    </source>
</evidence>
<dbReference type="InParanoid" id="A0A067N4S4"/>
<accession>A0A067N4S4</accession>
<dbReference type="HOGENOM" id="CLU_2705876_0_0_1"/>
<proteinExistence type="predicted"/>
<reference evidence="2" key="1">
    <citation type="journal article" date="2014" name="Proc. Natl. Acad. Sci. U.S.A.">
        <title>Extensive sampling of basidiomycete genomes demonstrates inadequacy of the white-rot/brown-rot paradigm for wood decay fungi.</title>
        <authorList>
            <person name="Riley R."/>
            <person name="Salamov A.A."/>
            <person name="Brown D.W."/>
            <person name="Nagy L.G."/>
            <person name="Floudas D."/>
            <person name="Held B.W."/>
            <person name="Levasseur A."/>
            <person name="Lombard V."/>
            <person name="Morin E."/>
            <person name="Otillar R."/>
            <person name="Lindquist E.A."/>
            <person name="Sun H."/>
            <person name="LaButti K.M."/>
            <person name="Schmutz J."/>
            <person name="Jabbour D."/>
            <person name="Luo H."/>
            <person name="Baker S.E."/>
            <person name="Pisabarro A.G."/>
            <person name="Walton J.D."/>
            <person name="Blanchette R.A."/>
            <person name="Henrissat B."/>
            <person name="Martin F."/>
            <person name="Cullen D."/>
            <person name="Hibbett D.S."/>
            <person name="Grigoriev I.V."/>
        </authorList>
    </citation>
    <scope>NUCLEOTIDE SEQUENCE [LARGE SCALE GENOMIC DNA]</scope>
    <source>
        <strain evidence="2">PC15</strain>
    </source>
</reference>